<feature type="domain" description="WSC" evidence="6">
    <location>
        <begin position="117"/>
        <end position="211"/>
    </location>
</feature>
<reference evidence="8 9" key="1">
    <citation type="submission" date="2020-02" db="EMBL/GenBank/DDBJ databases">
        <title>Comparative genomics of the hypocrealean fungal genus Beauvera.</title>
        <authorList>
            <person name="Showalter D.N."/>
            <person name="Bushley K.E."/>
            <person name="Rehner S.A."/>
        </authorList>
    </citation>
    <scope>NUCLEOTIDE SEQUENCE [LARGE SCALE GENOMIC DNA]</scope>
    <source>
        <strain evidence="8 9">ARSEF4384</strain>
    </source>
</reference>
<keyword evidence="9" id="KW-1185">Reference proteome</keyword>
<feature type="signal peptide" evidence="5">
    <location>
        <begin position="1"/>
        <end position="18"/>
    </location>
</feature>
<dbReference type="GO" id="GO:0008061">
    <property type="term" value="F:chitin binding"/>
    <property type="evidence" value="ECO:0007669"/>
    <property type="project" value="UniProtKB-KW"/>
</dbReference>
<evidence type="ECO:0000256" key="3">
    <source>
        <dbReference type="ARBA" id="ARBA00044955"/>
    </source>
</evidence>
<evidence type="ECO:0000259" key="7">
    <source>
        <dbReference type="PROSITE" id="PS51782"/>
    </source>
</evidence>
<comment type="caution">
    <text evidence="8">The sequence shown here is derived from an EMBL/GenBank/DDBJ whole genome shotgun (WGS) entry which is preliminary data.</text>
</comment>
<protein>
    <recommendedName>
        <fullName evidence="10">WSC domain-containing protein</fullName>
    </recommendedName>
</protein>
<dbReference type="InterPro" id="IPR052210">
    <property type="entry name" value="LysM1-like"/>
</dbReference>
<evidence type="ECO:0008006" key="10">
    <source>
        <dbReference type="Google" id="ProtNLM"/>
    </source>
</evidence>
<dbReference type="Gene3D" id="3.10.350.10">
    <property type="entry name" value="LysM domain"/>
    <property type="match status" value="1"/>
</dbReference>
<evidence type="ECO:0000313" key="8">
    <source>
        <dbReference type="EMBL" id="KAK8146891.1"/>
    </source>
</evidence>
<accession>A0AAW0RYI2</accession>
<proteinExistence type="inferred from homology"/>
<dbReference type="InterPro" id="IPR036779">
    <property type="entry name" value="LysM_dom_sf"/>
</dbReference>
<comment type="similarity">
    <text evidence="3">Belongs to the secreted LysM effector family.</text>
</comment>
<evidence type="ECO:0000256" key="4">
    <source>
        <dbReference type="SAM" id="MobiDB-lite"/>
    </source>
</evidence>
<dbReference type="PANTHER" id="PTHR34997:SF1">
    <property type="entry name" value="PEPTIDOGLYCAN-BINDING LYSIN DOMAIN"/>
    <property type="match status" value="1"/>
</dbReference>
<dbReference type="EMBL" id="JAAHCF010000182">
    <property type="protein sequence ID" value="KAK8146891.1"/>
    <property type="molecule type" value="Genomic_DNA"/>
</dbReference>
<dbReference type="InterPro" id="IPR002889">
    <property type="entry name" value="WSC_carb-bd"/>
</dbReference>
<evidence type="ECO:0000313" key="9">
    <source>
        <dbReference type="Proteomes" id="UP001397290"/>
    </source>
</evidence>
<evidence type="ECO:0000256" key="1">
    <source>
        <dbReference type="ARBA" id="ARBA00022669"/>
    </source>
</evidence>
<keyword evidence="5" id="KW-0732">Signal</keyword>
<name>A0AAW0RYI2_9HYPO</name>
<dbReference type="Proteomes" id="UP001397290">
    <property type="component" value="Unassembled WGS sequence"/>
</dbReference>
<keyword evidence="1" id="KW-0147">Chitin-binding</keyword>
<feature type="region of interest" description="Disordered" evidence="4">
    <location>
        <begin position="89"/>
        <end position="111"/>
    </location>
</feature>
<keyword evidence="2" id="KW-0843">Virulence</keyword>
<organism evidence="8 9">
    <name type="scientific">Beauveria asiatica</name>
    <dbReference type="NCBI Taxonomy" id="1069075"/>
    <lineage>
        <taxon>Eukaryota</taxon>
        <taxon>Fungi</taxon>
        <taxon>Dikarya</taxon>
        <taxon>Ascomycota</taxon>
        <taxon>Pezizomycotina</taxon>
        <taxon>Sordariomycetes</taxon>
        <taxon>Hypocreomycetidae</taxon>
        <taxon>Hypocreales</taxon>
        <taxon>Cordycipitaceae</taxon>
        <taxon>Beauveria</taxon>
    </lineage>
</organism>
<evidence type="ECO:0000256" key="2">
    <source>
        <dbReference type="ARBA" id="ARBA00023026"/>
    </source>
</evidence>
<feature type="chain" id="PRO_5043407479" description="WSC domain-containing protein" evidence="5">
    <location>
        <begin position="19"/>
        <end position="271"/>
    </location>
</feature>
<dbReference type="Pfam" id="PF01822">
    <property type="entry name" value="WSC"/>
    <property type="match status" value="1"/>
</dbReference>
<dbReference type="SMART" id="SM00321">
    <property type="entry name" value="WSC"/>
    <property type="match status" value="1"/>
</dbReference>
<dbReference type="PROSITE" id="PS51212">
    <property type="entry name" value="WSC"/>
    <property type="match status" value="1"/>
</dbReference>
<evidence type="ECO:0000256" key="5">
    <source>
        <dbReference type="SAM" id="SignalP"/>
    </source>
</evidence>
<dbReference type="InterPro" id="IPR018392">
    <property type="entry name" value="LysM"/>
</dbReference>
<feature type="compositionally biased region" description="Low complexity" evidence="4">
    <location>
        <begin position="91"/>
        <end position="105"/>
    </location>
</feature>
<gene>
    <name evidence="8" type="ORF">G3M48_002466</name>
</gene>
<dbReference type="PROSITE" id="PS51782">
    <property type="entry name" value="LYSM"/>
    <property type="match status" value="1"/>
</dbReference>
<evidence type="ECO:0000259" key="6">
    <source>
        <dbReference type="PROSITE" id="PS51212"/>
    </source>
</evidence>
<feature type="domain" description="LysM" evidence="7">
    <location>
        <begin position="34"/>
        <end position="79"/>
    </location>
</feature>
<sequence>MKLRFLVVLGAAAAEATSTPLLDWDPNTVESCVEWYNNGMGETCEYIRDYFGITPEQFSSWNPSIGLDCKPWEFQSYCIVTKERNEEYSRTHTTTTTTTTKTTETSSITALGPSPTSWADKGCFVEGTDTNILQKSMSGDGDDGLTIPKCQDLCYRERTRFTGLKNGNQCWCSNYVIGDHATNQTDCNLPCSGDKATICGGKDRINVFDAQYQGLLPIDSRTWSASSGTCSSAGTPSSAGTQASHSSSVYAAQSTSGAMRNAIIFGNFGRA</sequence>
<dbReference type="PANTHER" id="PTHR34997">
    <property type="entry name" value="AM15"/>
    <property type="match status" value="1"/>
</dbReference>
<dbReference type="AlphaFoldDB" id="A0AAW0RYI2"/>